<keyword evidence="3" id="KW-0175">Coiled coil</keyword>
<dbReference type="PROSITE" id="PS50088">
    <property type="entry name" value="ANK_REPEAT"/>
    <property type="match status" value="1"/>
</dbReference>
<dbReference type="EMBL" id="WIGN01000427">
    <property type="protein sequence ID" value="KAF6793718.1"/>
    <property type="molecule type" value="Genomic_DNA"/>
</dbReference>
<sequence length="916" mass="102741">MADPLSIAASVAGIVQLSVDVFQRVCKQTLSEIEKRLEKAQDDFDGQSRTRTRAVLRSLRWPFSADETKSLVSNSAGHRSTLELALSAETLGKLLQSLASQDEINGGLNSLMQKFDRLSAIQTRAEMSEKRRETVETFLKVNPQANFHTSRRLRQPMTGLWLTESNLTFQKWRDIPHSAIWLSGIPGAGKTLLSGAVIEEILQLSNDSTAVAFFYCDYKNDESKKLTNLMSALAVQLAQQNDAAFELLEAHHHALTARTGLKADPDAEGLHRLISQMSALYKKVYIIIDGLDEYENNVPEVTAGLTELRDNCSSVSMAVFSRDEQEIREELEEDFAHVEIAAHTEDLDLYVRAEMSTRKQPKKLAQTNPRLREEIREKLVGGAQGMFRWVACQLDYLCELTNNRAHREALSSLPPTLEETYHRLLQRVLAAGPDVTNLVRKTLHWTAVDRHIQLPVLQEGVSIPDSPNAHFSEDDLIETDEIYRRCSSLVRKVPMRNPDKRELLEFAHFTVVEYLRSIDPGSDVAVFKLEDERAMDELCKTCLRSLLMADLGPDYSALKPVRLYEHVITLFAPRKSPQFLCLAYGVLKGETIHPWAMFEDETDPKDIMNSVKFVDAIVSPNFTTLKLAASFDLPEGVRWLDAGLNVFYVAAAGGNCSVLFTLLAHIKKNCSTYQKLYRSEPWCSNQCTKALISNTLNVKGLEPIGFKHYFDTWPFPATFSGTPMHYAVVAKGPGIIDALLDHGADINARDHQTAIMYAALYGNIEMTLALDTGDSVLRIQTQAGKTVLHLWVSQPRFLNGALRLLHKYGMIERFIDRENRVYFSPLCTAAIGNYPASIDPLLKYRANIDKEGCPHGSPLMAAKAASWMDISDKEGQRQQGRGRTSTTRTRTDIGKDEDRNRQQGTTTSGNTDGQKQ</sequence>
<evidence type="ECO:0000313" key="7">
    <source>
        <dbReference type="Proteomes" id="UP000652219"/>
    </source>
</evidence>
<dbReference type="PANTHER" id="PTHR10039:SF15">
    <property type="entry name" value="NACHT DOMAIN-CONTAINING PROTEIN"/>
    <property type="match status" value="1"/>
</dbReference>
<evidence type="ECO:0000256" key="3">
    <source>
        <dbReference type="SAM" id="Coils"/>
    </source>
</evidence>
<accession>A0A8H6IR91</accession>
<feature type="compositionally biased region" description="Polar residues" evidence="4">
    <location>
        <begin position="902"/>
        <end position="916"/>
    </location>
</feature>
<dbReference type="Gene3D" id="1.25.40.20">
    <property type="entry name" value="Ankyrin repeat-containing domain"/>
    <property type="match status" value="1"/>
</dbReference>
<dbReference type="PROSITE" id="PS50206">
    <property type="entry name" value="RHODANESE_3"/>
    <property type="match status" value="1"/>
</dbReference>
<proteinExistence type="predicted"/>
<dbReference type="Pfam" id="PF13637">
    <property type="entry name" value="Ank_4"/>
    <property type="match status" value="1"/>
</dbReference>
<feature type="domain" description="Rhodanese" evidence="5">
    <location>
        <begin position="278"/>
        <end position="303"/>
    </location>
</feature>
<dbReference type="PANTHER" id="PTHR10039">
    <property type="entry name" value="AMELOGENIN"/>
    <property type="match status" value="1"/>
</dbReference>
<feature type="region of interest" description="Disordered" evidence="4">
    <location>
        <begin position="872"/>
        <end position="916"/>
    </location>
</feature>
<evidence type="ECO:0000256" key="2">
    <source>
        <dbReference type="PROSITE-ProRule" id="PRU00023"/>
    </source>
</evidence>
<dbReference type="Pfam" id="PF24883">
    <property type="entry name" value="NPHP3_N"/>
    <property type="match status" value="1"/>
</dbReference>
<dbReference type="Proteomes" id="UP000652219">
    <property type="component" value="Unassembled WGS sequence"/>
</dbReference>
<dbReference type="InterPro" id="IPR027417">
    <property type="entry name" value="P-loop_NTPase"/>
</dbReference>
<feature type="compositionally biased region" description="Basic and acidic residues" evidence="4">
    <location>
        <begin position="889"/>
        <end position="901"/>
    </location>
</feature>
<reference evidence="6 7" key="1">
    <citation type="journal article" date="2020" name="Phytopathology">
        <title>Genome Sequence Resources of Colletotrichum truncatum, C. plurivorum, C. musicola, and C. sojae: Four Species Pathogenic to Soybean (Glycine max).</title>
        <authorList>
            <person name="Rogerio F."/>
            <person name="Boufleur T.R."/>
            <person name="Ciampi-Guillardi M."/>
            <person name="Sukno S.A."/>
            <person name="Thon M.R."/>
            <person name="Massola Junior N.S."/>
            <person name="Baroncelli R."/>
        </authorList>
    </citation>
    <scope>NUCLEOTIDE SEQUENCE [LARGE SCALE GENOMIC DNA]</scope>
    <source>
        <strain evidence="6 7">LFN0009</strain>
    </source>
</reference>
<dbReference type="SUPFAM" id="SSF48403">
    <property type="entry name" value="Ankyrin repeat"/>
    <property type="match status" value="1"/>
</dbReference>
<feature type="repeat" description="ANK" evidence="2">
    <location>
        <begin position="719"/>
        <end position="751"/>
    </location>
</feature>
<dbReference type="AlphaFoldDB" id="A0A8H6IR91"/>
<evidence type="ECO:0000259" key="5">
    <source>
        <dbReference type="PROSITE" id="PS50206"/>
    </source>
</evidence>
<evidence type="ECO:0000313" key="6">
    <source>
        <dbReference type="EMBL" id="KAF6793718.1"/>
    </source>
</evidence>
<keyword evidence="2" id="KW-0040">ANK repeat</keyword>
<dbReference type="SUPFAM" id="SSF52540">
    <property type="entry name" value="P-loop containing nucleoside triphosphate hydrolases"/>
    <property type="match status" value="1"/>
</dbReference>
<evidence type="ECO:0000256" key="4">
    <source>
        <dbReference type="SAM" id="MobiDB-lite"/>
    </source>
</evidence>
<name>A0A8H6IR91_9PEZI</name>
<dbReference type="InterPro" id="IPR036770">
    <property type="entry name" value="Ankyrin_rpt-contain_sf"/>
</dbReference>
<dbReference type="InterPro" id="IPR056884">
    <property type="entry name" value="NPHP3-like_N"/>
</dbReference>
<dbReference type="InterPro" id="IPR001763">
    <property type="entry name" value="Rhodanese-like_dom"/>
</dbReference>
<comment type="caution">
    <text evidence="6">The sequence shown here is derived from an EMBL/GenBank/DDBJ whole genome shotgun (WGS) entry which is preliminary data.</text>
</comment>
<feature type="compositionally biased region" description="Low complexity" evidence="4">
    <location>
        <begin position="877"/>
        <end position="888"/>
    </location>
</feature>
<gene>
    <name evidence="6" type="ORF">CSOJ01_13870</name>
</gene>
<keyword evidence="1" id="KW-0677">Repeat</keyword>
<organism evidence="6 7">
    <name type="scientific">Colletotrichum sojae</name>
    <dbReference type="NCBI Taxonomy" id="2175907"/>
    <lineage>
        <taxon>Eukaryota</taxon>
        <taxon>Fungi</taxon>
        <taxon>Dikarya</taxon>
        <taxon>Ascomycota</taxon>
        <taxon>Pezizomycotina</taxon>
        <taxon>Sordariomycetes</taxon>
        <taxon>Hypocreomycetidae</taxon>
        <taxon>Glomerellales</taxon>
        <taxon>Glomerellaceae</taxon>
        <taxon>Colletotrichum</taxon>
        <taxon>Colletotrichum orchidearum species complex</taxon>
    </lineage>
</organism>
<feature type="coiled-coil region" evidence="3">
    <location>
        <begin position="23"/>
        <end position="50"/>
    </location>
</feature>
<keyword evidence="7" id="KW-1185">Reference proteome</keyword>
<dbReference type="PROSITE" id="PS50297">
    <property type="entry name" value="ANK_REP_REGION"/>
    <property type="match status" value="1"/>
</dbReference>
<protein>
    <submittedName>
        <fullName evidence="6">Ankyrin repeat protein</fullName>
    </submittedName>
</protein>
<evidence type="ECO:0000256" key="1">
    <source>
        <dbReference type="ARBA" id="ARBA00022737"/>
    </source>
</evidence>
<dbReference type="Gene3D" id="3.40.50.300">
    <property type="entry name" value="P-loop containing nucleotide triphosphate hydrolases"/>
    <property type="match status" value="1"/>
</dbReference>
<dbReference type="SMART" id="SM00248">
    <property type="entry name" value="ANK"/>
    <property type="match status" value="4"/>
</dbReference>
<dbReference type="InterPro" id="IPR002110">
    <property type="entry name" value="Ankyrin_rpt"/>
</dbReference>